<evidence type="ECO:0000313" key="2">
    <source>
        <dbReference type="EMBL" id="MPN51484.1"/>
    </source>
</evidence>
<evidence type="ECO:0000256" key="1">
    <source>
        <dbReference type="SAM" id="MobiDB-lite"/>
    </source>
</evidence>
<feature type="compositionally biased region" description="Basic and acidic residues" evidence="1">
    <location>
        <begin position="1"/>
        <end position="12"/>
    </location>
</feature>
<reference evidence="2" key="1">
    <citation type="submission" date="2019-08" db="EMBL/GenBank/DDBJ databases">
        <authorList>
            <person name="Kucharzyk K."/>
            <person name="Murdoch R.W."/>
            <person name="Higgins S."/>
            <person name="Loffler F."/>
        </authorList>
    </citation>
    <scope>NUCLEOTIDE SEQUENCE</scope>
</reference>
<proteinExistence type="predicted"/>
<comment type="caution">
    <text evidence="2">The sequence shown here is derived from an EMBL/GenBank/DDBJ whole genome shotgun (WGS) entry which is preliminary data.</text>
</comment>
<dbReference type="AlphaFoldDB" id="A0A645ISY1"/>
<gene>
    <name evidence="2" type="ORF">SDC9_199130</name>
</gene>
<feature type="region of interest" description="Disordered" evidence="1">
    <location>
        <begin position="1"/>
        <end position="34"/>
    </location>
</feature>
<organism evidence="2">
    <name type="scientific">bioreactor metagenome</name>
    <dbReference type="NCBI Taxonomy" id="1076179"/>
    <lineage>
        <taxon>unclassified sequences</taxon>
        <taxon>metagenomes</taxon>
        <taxon>ecological metagenomes</taxon>
    </lineage>
</organism>
<sequence>MVAPGRKGDQRLGQRVHGVMQHQGAQLFGQRRAAGLARERDHPALIAKSLGQCLDMRGLARTVDAFETDEQTLG</sequence>
<accession>A0A645ISY1</accession>
<protein>
    <submittedName>
        <fullName evidence="2">Uncharacterized protein</fullName>
    </submittedName>
</protein>
<name>A0A645ISY1_9ZZZZ</name>
<dbReference type="EMBL" id="VSSQ01116646">
    <property type="protein sequence ID" value="MPN51484.1"/>
    <property type="molecule type" value="Genomic_DNA"/>
</dbReference>